<gene>
    <name evidence="3" type="ORF">BAOM_3139</name>
</gene>
<reference evidence="3 4" key="1">
    <citation type="submission" date="2018-01" db="EMBL/GenBank/DDBJ databases">
        <title>Bacillus asahii Genome sequencing and assembly.</title>
        <authorList>
            <person name="Jiang H."/>
            <person name="Feng Y."/>
            <person name="Zhao F."/>
            <person name="Lin X."/>
        </authorList>
    </citation>
    <scope>NUCLEOTIDE SEQUENCE [LARGE SCALE GENOMIC DNA]</scope>
    <source>
        <strain evidence="3 4">OM18</strain>
    </source>
</reference>
<keyword evidence="2" id="KW-0472">Membrane</keyword>
<keyword evidence="2" id="KW-0812">Transmembrane</keyword>
<feature type="transmembrane region" description="Helical" evidence="2">
    <location>
        <begin position="106"/>
        <end position="125"/>
    </location>
</feature>
<evidence type="ECO:0000256" key="1">
    <source>
        <dbReference type="SAM" id="Coils"/>
    </source>
</evidence>
<accession>A0A3Q9RPE2</accession>
<evidence type="ECO:0000256" key="2">
    <source>
        <dbReference type="SAM" id="Phobius"/>
    </source>
</evidence>
<evidence type="ECO:0000313" key="3">
    <source>
        <dbReference type="EMBL" id="AZV43748.1"/>
    </source>
</evidence>
<keyword evidence="2" id="KW-1133">Transmembrane helix</keyword>
<dbReference type="KEGG" id="pasa:BAOM_3139"/>
<proteinExistence type="predicted"/>
<organism evidence="3 4">
    <name type="scientific">Peribacillus asahii</name>
    <dbReference type="NCBI Taxonomy" id="228899"/>
    <lineage>
        <taxon>Bacteria</taxon>
        <taxon>Bacillati</taxon>
        <taxon>Bacillota</taxon>
        <taxon>Bacilli</taxon>
        <taxon>Bacillales</taxon>
        <taxon>Bacillaceae</taxon>
        <taxon>Peribacillus</taxon>
    </lineage>
</organism>
<dbReference type="EMBL" id="CP026095">
    <property type="protein sequence ID" value="AZV43748.1"/>
    <property type="molecule type" value="Genomic_DNA"/>
</dbReference>
<evidence type="ECO:0000313" key="4">
    <source>
        <dbReference type="Proteomes" id="UP000283095"/>
    </source>
</evidence>
<feature type="coiled-coil region" evidence="1">
    <location>
        <begin position="2"/>
        <end position="95"/>
    </location>
</feature>
<dbReference type="RefSeq" id="WP_127760862.1">
    <property type="nucleotide sequence ID" value="NZ_CP026095.1"/>
</dbReference>
<name>A0A3Q9RPE2_9BACI</name>
<dbReference type="AlphaFoldDB" id="A0A3Q9RPE2"/>
<sequence>MSEDLNGRLSKLEAKVENHSKQLDIQATKNDLQVEMNTLLKMQIESNEKQNVQMEKFAETLDRVDENLTNLNVSQQRLQSEVIQIGNRVEDIEKKADESKIDFAKLFKHILWTGLPTLIVAYLLYKFGIK</sequence>
<dbReference type="Proteomes" id="UP000283095">
    <property type="component" value="Chromosome"/>
</dbReference>
<keyword evidence="1" id="KW-0175">Coiled coil</keyword>
<protein>
    <submittedName>
        <fullName evidence="3">Uncharacterized protein</fullName>
    </submittedName>
</protein>